<evidence type="ECO:0000256" key="1">
    <source>
        <dbReference type="SAM" id="MobiDB-lite"/>
    </source>
</evidence>
<feature type="compositionally biased region" description="Basic and acidic residues" evidence="1">
    <location>
        <begin position="166"/>
        <end position="179"/>
    </location>
</feature>
<feature type="region of interest" description="Disordered" evidence="1">
    <location>
        <begin position="133"/>
        <end position="179"/>
    </location>
</feature>
<feature type="compositionally biased region" description="Basic and acidic residues" evidence="1">
    <location>
        <begin position="26"/>
        <end position="45"/>
    </location>
</feature>
<dbReference type="EMBL" id="KB707419">
    <property type="protein sequence ID" value="EMR62556.1"/>
    <property type="molecule type" value="Genomic_DNA"/>
</dbReference>
<dbReference type="OrthoDB" id="4736048at2759"/>
<dbReference type="AlphaFoldDB" id="M7SYA9"/>
<evidence type="ECO:0000313" key="3">
    <source>
        <dbReference type="Proteomes" id="UP000012174"/>
    </source>
</evidence>
<feature type="compositionally biased region" description="Low complexity" evidence="1">
    <location>
        <begin position="104"/>
        <end position="113"/>
    </location>
</feature>
<gene>
    <name evidence="2" type="ORF">UCREL1_10510</name>
</gene>
<reference evidence="3" key="1">
    <citation type="journal article" date="2013" name="Genome Announc.">
        <title>Draft genome sequence of the grapevine dieback fungus Eutypa lata UCR-EL1.</title>
        <authorList>
            <person name="Blanco-Ulate B."/>
            <person name="Rolshausen P.E."/>
            <person name="Cantu D."/>
        </authorList>
    </citation>
    <scope>NUCLEOTIDE SEQUENCE [LARGE SCALE GENOMIC DNA]</scope>
    <source>
        <strain evidence="3">UCR-EL1</strain>
    </source>
</reference>
<protein>
    <submittedName>
        <fullName evidence="2">Uncharacterized protein</fullName>
    </submittedName>
</protein>
<keyword evidence="3" id="KW-1185">Reference proteome</keyword>
<dbReference type="Proteomes" id="UP000012174">
    <property type="component" value="Unassembled WGS sequence"/>
</dbReference>
<dbReference type="KEGG" id="ela:UCREL1_10510"/>
<dbReference type="HOGENOM" id="CLU_874452_0_0_1"/>
<sequence length="318" mass="35637">MKPPATYFPDTSEESLNAGVKGISIDGKEPSDVPDQKRPTRRDRLQSAPALLAERPLIPQGTPPRRQLETRALRNSRDNSPVRDMDRRATLAAPELLHPQPRRSSGISMSGSSLKQSTAVAFSKSFGRMKSLASKATKAGRRASADARSTGVKRGSFPGYQQPRSLAEHALRQDDDRAHTASDFTENLLQARDISNLSPVSCEKLYRATSSYTISEEERERASIAFNARQKVHFTPEAQAQAVLTRREIEKDRAAAHDRRRPSRGLSTFEEILGDHRSHEDLSRSLEERARSWVAEEKDEAEKMALENPDKYPGLRRR</sequence>
<name>M7SYA9_EUTLA</name>
<feature type="region of interest" description="Disordered" evidence="1">
    <location>
        <begin position="250"/>
        <end position="318"/>
    </location>
</feature>
<evidence type="ECO:0000313" key="2">
    <source>
        <dbReference type="EMBL" id="EMR62556.1"/>
    </source>
</evidence>
<accession>M7SYA9</accession>
<proteinExistence type="predicted"/>
<feature type="compositionally biased region" description="Basic and acidic residues" evidence="1">
    <location>
        <begin position="66"/>
        <end position="89"/>
    </location>
</feature>
<feature type="compositionally biased region" description="Basic and acidic residues" evidence="1">
    <location>
        <begin position="273"/>
        <end position="310"/>
    </location>
</feature>
<feature type="region of interest" description="Disordered" evidence="1">
    <location>
        <begin position="1"/>
        <end position="114"/>
    </location>
</feature>
<organism evidence="2 3">
    <name type="scientific">Eutypa lata (strain UCR-EL1)</name>
    <name type="common">Grapevine dieback disease fungus</name>
    <name type="synonym">Eutypa armeniacae</name>
    <dbReference type="NCBI Taxonomy" id="1287681"/>
    <lineage>
        <taxon>Eukaryota</taxon>
        <taxon>Fungi</taxon>
        <taxon>Dikarya</taxon>
        <taxon>Ascomycota</taxon>
        <taxon>Pezizomycotina</taxon>
        <taxon>Sordariomycetes</taxon>
        <taxon>Xylariomycetidae</taxon>
        <taxon>Xylariales</taxon>
        <taxon>Diatrypaceae</taxon>
        <taxon>Eutypa</taxon>
    </lineage>
</organism>